<name>A0AAN7X088_ELEMC</name>
<gene>
    <name evidence="2" type="ORF">PBY51_023583</name>
</gene>
<comment type="caution">
    <text evidence="2">The sequence shown here is derived from an EMBL/GenBank/DDBJ whole genome shotgun (WGS) entry which is preliminary data.</text>
</comment>
<evidence type="ECO:0000313" key="3">
    <source>
        <dbReference type="Proteomes" id="UP001346869"/>
    </source>
</evidence>
<dbReference type="PANTHER" id="PTHR16070:SF2">
    <property type="entry name" value="PROTEIN FAM222A"/>
    <property type="match status" value="1"/>
</dbReference>
<dbReference type="Pfam" id="PF15258">
    <property type="entry name" value="FAM222A"/>
    <property type="match status" value="1"/>
</dbReference>
<dbReference type="InterPro" id="IPR029340">
    <property type="entry name" value="FAM222"/>
</dbReference>
<evidence type="ECO:0008006" key="4">
    <source>
        <dbReference type="Google" id="ProtNLM"/>
    </source>
</evidence>
<evidence type="ECO:0000313" key="2">
    <source>
        <dbReference type="EMBL" id="KAK5852081.1"/>
    </source>
</evidence>
<feature type="compositionally biased region" description="Basic residues" evidence="1">
    <location>
        <begin position="396"/>
        <end position="409"/>
    </location>
</feature>
<dbReference type="PANTHER" id="PTHR16070">
    <property type="entry name" value="PROTEIN FAM222A-RELATED"/>
    <property type="match status" value="1"/>
</dbReference>
<protein>
    <recommendedName>
        <fullName evidence="4">Protein FAM222A-like</fullName>
    </recommendedName>
</protein>
<accession>A0AAN7X088</accession>
<reference evidence="2 3" key="1">
    <citation type="journal article" date="2023" name="Genes (Basel)">
        <title>Chromosome-Level Genome Assembly and Circadian Gene Repertoire of the Patagonia Blennie Eleginops maclovinus-The Closest Ancestral Proxy of Antarctic Cryonotothenioids.</title>
        <authorList>
            <person name="Cheng C.C."/>
            <person name="Rivera-Colon A.G."/>
            <person name="Minhas B.F."/>
            <person name="Wilson L."/>
            <person name="Rayamajhi N."/>
            <person name="Vargas-Chacoff L."/>
            <person name="Catchen J.M."/>
        </authorList>
    </citation>
    <scope>NUCLEOTIDE SEQUENCE [LARGE SCALE GENOMIC DNA]</scope>
    <source>
        <strain evidence="2">JMC-PN-2008</strain>
    </source>
</reference>
<proteinExistence type="predicted"/>
<dbReference type="EMBL" id="JAUZQC010000021">
    <property type="protein sequence ID" value="KAK5852081.1"/>
    <property type="molecule type" value="Genomic_DNA"/>
</dbReference>
<reference evidence="2 3" key="2">
    <citation type="journal article" date="2023" name="Mol. Biol. Evol.">
        <title>Genomics of Secondarily Temperate Adaptation in the Only Non-Antarctic Icefish.</title>
        <authorList>
            <person name="Rivera-Colon A.G."/>
            <person name="Rayamajhi N."/>
            <person name="Minhas B.F."/>
            <person name="Madrigal G."/>
            <person name="Bilyk K.T."/>
            <person name="Yoon V."/>
            <person name="Hune M."/>
            <person name="Gregory S."/>
            <person name="Cheng C.H.C."/>
            <person name="Catchen J.M."/>
        </authorList>
    </citation>
    <scope>NUCLEOTIDE SEQUENCE [LARGE SCALE GENOMIC DNA]</scope>
    <source>
        <strain evidence="2">JMC-PN-2008</strain>
    </source>
</reference>
<organism evidence="2 3">
    <name type="scientific">Eleginops maclovinus</name>
    <name type="common">Patagonian blennie</name>
    <name type="synonym">Eleginus maclovinus</name>
    <dbReference type="NCBI Taxonomy" id="56733"/>
    <lineage>
        <taxon>Eukaryota</taxon>
        <taxon>Metazoa</taxon>
        <taxon>Chordata</taxon>
        <taxon>Craniata</taxon>
        <taxon>Vertebrata</taxon>
        <taxon>Euteleostomi</taxon>
        <taxon>Actinopterygii</taxon>
        <taxon>Neopterygii</taxon>
        <taxon>Teleostei</taxon>
        <taxon>Neoteleostei</taxon>
        <taxon>Acanthomorphata</taxon>
        <taxon>Eupercaria</taxon>
        <taxon>Perciformes</taxon>
        <taxon>Notothenioidei</taxon>
        <taxon>Eleginopidae</taxon>
        <taxon>Eleginops</taxon>
    </lineage>
</organism>
<sequence>MLACIQRRQNLSSQSLACAPKSLDVPPPPLPLSVPQLQPCSHKGEPASMISRYPSPAQLDAFAQKTANNPLSIKIFQSEVRVPQHKQLNKTVNGLDTTGTRCSSHLFSGGHQGLLAIIKASVAVKGVLKNSEGRRTKHVNSQTSAAPYNNPLNNGYTVRHGHKAYHISSCKPHDVPIETLCSSAGMASGDQSLAPQSELAEVQSLMRQMIRVPHSQALQLGGEARASPSLQAVAAVAHSDSDFVLGLPPQSSLAFTGAVLPTQSADRAKAGYLEKGEYPVWQHKHQIHPPYQQGAMRMYSLSNGAQRHRDAGVGQSPETCLPLPCSSQMSYRPHPASLEHVSSSSLNCAAMQGEFSMGQYYAPLWDSTPNSDCYPSQVLATATCAGKPRDLGLSHPHLHPNRHPHHQPQRHQPQLHPPLPHHTQAYSTDQNFCCGLPSSSLCHAAVLSSSLQSLECLISEIHPPCIKESMLGRGYQAMGMPPLLEHHQQTHIQLPVYR</sequence>
<keyword evidence="3" id="KW-1185">Reference proteome</keyword>
<dbReference type="AlphaFoldDB" id="A0AAN7X088"/>
<evidence type="ECO:0000256" key="1">
    <source>
        <dbReference type="SAM" id="MobiDB-lite"/>
    </source>
</evidence>
<feature type="region of interest" description="Disordered" evidence="1">
    <location>
        <begin position="390"/>
        <end position="422"/>
    </location>
</feature>
<dbReference type="Proteomes" id="UP001346869">
    <property type="component" value="Unassembled WGS sequence"/>
</dbReference>